<dbReference type="Pfam" id="PF13458">
    <property type="entry name" value="Peripla_BP_6"/>
    <property type="match status" value="1"/>
</dbReference>
<dbReference type="InterPro" id="IPR051010">
    <property type="entry name" value="BCAA_transport"/>
</dbReference>
<proteinExistence type="predicted"/>
<evidence type="ECO:0000313" key="5">
    <source>
        <dbReference type="EMBL" id="GAH67412.1"/>
    </source>
</evidence>
<dbReference type="InterPro" id="IPR028082">
    <property type="entry name" value="Peripla_BP_I"/>
</dbReference>
<organism evidence="5">
    <name type="scientific">marine sediment metagenome</name>
    <dbReference type="NCBI Taxonomy" id="412755"/>
    <lineage>
        <taxon>unclassified sequences</taxon>
        <taxon>metagenomes</taxon>
        <taxon>ecological metagenomes</taxon>
    </lineage>
</organism>
<feature type="domain" description="Leucine-binding protein" evidence="4">
    <location>
        <begin position="37"/>
        <end position="138"/>
    </location>
</feature>
<sequence length="143" mass="15244">MKRFTNLITARTLLIVVSGLLIGFLSSCSKKPQEAKEIEIGAILPLTGDNAVYGVAIKNGIELGVEEISENGGIRGKKITVIFEDDRAEPSQTISAYKKLTQVNRVPLILGGVFSASSLAIAPLAQRDKVVFLSPTSSSIDLT</sequence>
<keyword evidence="3" id="KW-0029">Amino-acid transport</keyword>
<dbReference type="InterPro" id="IPR028081">
    <property type="entry name" value="Leu-bd"/>
</dbReference>
<gene>
    <name evidence="5" type="ORF">S03H2_44986</name>
</gene>
<comment type="caution">
    <text evidence="5">The sequence shown here is derived from an EMBL/GenBank/DDBJ whole genome shotgun (WGS) entry which is preliminary data.</text>
</comment>
<dbReference type="PANTHER" id="PTHR30483:SF6">
    <property type="entry name" value="PERIPLASMIC BINDING PROTEIN OF ABC TRANSPORTER FOR NATURAL AMINO ACIDS"/>
    <property type="match status" value="1"/>
</dbReference>
<dbReference type="PRINTS" id="PR00337">
    <property type="entry name" value="LEUILEVALBP"/>
</dbReference>
<dbReference type="SUPFAM" id="SSF53822">
    <property type="entry name" value="Periplasmic binding protein-like I"/>
    <property type="match status" value="1"/>
</dbReference>
<dbReference type="EMBL" id="BARU01028158">
    <property type="protein sequence ID" value="GAH67412.1"/>
    <property type="molecule type" value="Genomic_DNA"/>
</dbReference>
<evidence type="ECO:0000259" key="4">
    <source>
        <dbReference type="Pfam" id="PF13458"/>
    </source>
</evidence>
<dbReference type="PROSITE" id="PS51257">
    <property type="entry name" value="PROKAR_LIPOPROTEIN"/>
    <property type="match status" value="1"/>
</dbReference>
<name>X1HDC9_9ZZZZ</name>
<evidence type="ECO:0000256" key="1">
    <source>
        <dbReference type="ARBA" id="ARBA00022448"/>
    </source>
</evidence>
<dbReference type="Gene3D" id="3.40.50.2300">
    <property type="match status" value="1"/>
</dbReference>
<evidence type="ECO:0000256" key="3">
    <source>
        <dbReference type="ARBA" id="ARBA00022970"/>
    </source>
</evidence>
<dbReference type="AlphaFoldDB" id="X1HDC9"/>
<reference evidence="5" key="1">
    <citation type="journal article" date="2014" name="Front. Microbiol.">
        <title>High frequency of phylogenetically diverse reductive dehalogenase-homologous genes in deep subseafloor sedimentary metagenomes.</title>
        <authorList>
            <person name="Kawai M."/>
            <person name="Futagami T."/>
            <person name="Toyoda A."/>
            <person name="Takaki Y."/>
            <person name="Nishi S."/>
            <person name="Hori S."/>
            <person name="Arai W."/>
            <person name="Tsubouchi T."/>
            <person name="Morono Y."/>
            <person name="Uchiyama I."/>
            <person name="Ito T."/>
            <person name="Fujiyama A."/>
            <person name="Inagaki F."/>
            <person name="Takami H."/>
        </authorList>
    </citation>
    <scope>NUCLEOTIDE SEQUENCE</scope>
    <source>
        <strain evidence="5">Expedition CK06-06</strain>
    </source>
</reference>
<dbReference type="PANTHER" id="PTHR30483">
    <property type="entry name" value="LEUCINE-SPECIFIC-BINDING PROTEIN"/>
    <property type="match status" value="1"/>
</dbReference>
<feature type="non-terminal residue" evidence="5">
    <location>
        <position position="143"/>
    </location>
</feature>
<protein>
    <recommendedName>
        <fullName evidence="4">Leucine-binding protein domain-containing protein</fullName>
    </recommendedName>
</protein>
<dbReference type="GO" id="GO:0006865">
    <property type="term" value="P:amino acid transport"/>
    <property type="evidence" value="ECO:0007669"/>
    <property type="project" value="UniProtKB-KW"/>
</dbReference>
<evidence type="ECO:0000256" key="2">
    <source>
        <dbReference type="ARBA" id="ARBA00022729"/>
    </source>
</evidence>
<accession>X1HDC9</accession>
<dbReference type="InterPro" id="IPR000709">
    <property type="entry name" value="Leu_Ile_Val-bd"/>
</dbReference>
<keyword evidence="1" id="KW-0813">Transport</keyword>
<keyword evidence="2" id="KW-0732">Signal</keyword>